<comment type="caution">
    <text evidence="3">The sequence shown here is derived from an EMBL/GenBank/DDBJ whole genome shotgun (WGS) entry which is preliminary data.</text>
</comment>
<evidence type="ECO:0000313" key="3">
    <source>
        <dbReference type="EMBL" id="MFI1965607.1"/>
    </source>
</evidence>
<gene>
    <name evidence="3" type="ORF">ACH429_16080</name>
</gene>
<feature type="coiled-coil region" evidence="1">
    <location>
        <begin position="218"/>
        <end position="249"/>
    </location>
</feature>
<dbReference type="EMBL" id="JBIRWE010000006">
    <property type="protein sequence ID" value="MFI1965607.1"/>
    <property type="molecule type" value="Genomic_DNA"/>
</dbReference>
<organism evidence="3 4">
    <name type="scientific">Streptomyces pathocidini</name>
    <dbReference type="NCBI Taxonomy" id="1650571"/>
    <lineage>
        <taxon>Bacteria</taxon>
        <taxon>Bacillati</taxon>
        <taxon>Actinomycetota</taxon>
        <taxon>Actinomycetes</taxon>
        <taxon>Kitasatosporales</taxon>
        <taxon>Streptomycetaceae</taxon>
        <taxon>Streptomyces</taxon>
    </lineage>
</organism>
<sequence length="312" mass="34236">MSASVSPTGFGVVRGRDRGYRPEQVDRVVARLAEQRDETWERAARLTAFAGNLEEEAARLKEQLAALPPQTYESLGPRAELLLSTAEAEAAELRETAEAAARQCREEAETAAASVREAARAYAEGVRGEAETWAGQCRVAAQRVAEDVRVTARRDAKEWRAEAVAGLKEARQRTEELEVAQEKELAARWDEAGREEAEREAAMDTRIAELVELGERSLAQAQQRLSDVAQSARQEEEVARRQAAEVLERARASERRVAEETEGVLREHAGRREEVCRHLEHVRGSLAALSGGRLGEATPATPVPGPAPSSED</sequence>
<protein>
    <submittedName>
        <fullName evidence="3">Cellulose-binding protein</fullName>
    </submittedName>
</protein>
<evidence type="ECO:0000313" key="4">
    <source>
        <dbReference type="Proteomes" id="UP001611548"/>
    </source>
</evidence>
<dbReference type="Proteomes" id="UP001611548">
    <property type="component" value="Unassembled WGS sequence"/>
</dbReference>
<name>A0ABW7UVZ6_9ACTN</name>
<keyword evidence="1" id="KW-0175">Coiled coil</keyword>
<evidence type="ECO:0000256" key="2">
    <source>
        <dbReference type="SAM" id="MobiDB-lite"/>
    </source>
</evidence>
<feature type="region of interest" description="Disordered" evidence="2">
    <location>
        <begin position="288"/>
        <end position="312"/>
    </location>
</feature>
<accession>A0ABW7UVZ6</accession>
<keyword evidence="4" id="KW-1185">Reference proteome</keyword>
<evidence type="ECO:0000256" key="1">
    <source>
        <dbReference type="SAM" id="Coils"/>
    </source>
</evidence>
<feature type="compositionally biased region" description="Low complexity" evidence="2">
    <location>
        <begin position="288"/>
        <end position="300"/>
    </location>
</feature>
<reference evidence="3 4" key="1">
    <citation type="submission" date="2024-10" db="EMBL/GenBank/DDBJ databases">
        <title>The Natural Products Discovery Center: Release of the First 8490 Sequenced Strains for Exploring Actinobacteria Biosynthetic Diversity.</title>
        <authorList>
            <person name="Kalkreuter E."/>
            <person name="Kautsar S.A."/>
            <person name="Yang D."/>
            <person name="Bader C.D."/>
            <person name="Teijaro C.N."/>
            <person name="Fluegel L."/>
            <person name="Davis C.M."/>
            <person name="Simpson J.R."/>
            <person name="Lauterbach L."/>
            <person name="Steele A.D."/>
            <person name="Gui C."/>
            <person name="Meng S."/>
            <person name="Li G."/>
            <person name="Viehrig K."/>
            <person name="Ye F."/>
            <person name="Su P."/>
            <person name="Kiefer A.F."/>
            <person name="Nichols A."/>
            <person name="Cepeda A.J."/>
            <person name="Yan W."/>
            <person name="Fan B."/>
            <person name="Jiang Y."/>
            <person name="Adhikari A."/>
            <person name="Zheng C.-J."/>
            <person name="Schuster L."/>
            <person name="Cowan T.M."/>
            <person name="Smanski M.J."/>
            <person name="Chevrette M.G."/>
            <person name="De Carvalho L.P.S."/>
            <person name="Shen B."/>
        </authorList>
    </citation>
    <scope>NUCLEOTIDE SEQUENCE [LARGE SCALE GENOMIC DNA]</scope>
    <source>
        <strain evidence="3 4">NPDC020327</strain>
    </source>
</reference>
<feature type="compositionally biased region" description="Pro residues" evidence="2">
    <location>
        <begin position="301"/>
        <end position="312"/>
    </location>
</feature>
<dbReference type="SUPFAM" id="SSF47162">
    <property type="entry name" value="Apolipoprotein"/>
    <property type="match status" value="1"/>
</dbReference>
<feature type="coiled-coil region" evidence="1">
    <location>
        <begin position="43"/>
        <end position="110"/>
    </location>
</feature>
<proteinExistence type="predicted"/>
<dbReference type="Gene3D" id="1.20.120.20">
    <property type="entry name" value="Apolipoprotein"/>
    <property type="match status" value="1"/>
</dbReference>
<dbReference type="RefSeq" id="WP_055472956.1">
    <property type="nucleotide sequence ID" value="NZ_JBIRWE010000006.1"/>
</dbReference>